<dbReference type="GO" id="GO:0008270">
    <property type="term" value="F:zinc ion binding"/>
    <property type="evidence" value="ECO:0007669"/>
    <property type="project" value="UniProtKB-KW"/>
</dbReference>
<organism evidence="6 7">
    <name type="scientific">Brachionus calyciflorus</name>
    <dbReference type="NCBI Taxonomy" id="104777"/>
    <lineage>
        <taxon>Eukaryota</taxon>
        <taxon>Metazoa</taxon>
        <taxon>Spiralia</taxon>
        <taxon>Gnathifera</taxon>
        <taxon>Rotifera</taxon>
        <taxon>Eurotatoria</taxon>
        <taxon>Monogononta</taxon>
        <taxon>Pseudotrocha</taxon>
        <taxon>Ploima</taxon>
        <taxon>Brachionidae</taxon>
        <taxon>Brachionus</taxon>
    </lineage>
</organism>
<proteinExistence type="predicted"/>
<dbReference type="OrthoDB" id="10029846at2759"/>
<protein>
    <recommendedName>
        <fullName evidence="8">MULE transposase domain-containing protein</fullName>
    </recommendedName>
</protein>
<dbReference type="PANTHER" id="PTHR47160:SF10">
    <property type="entry name" value="MULE TRANSPOSASE DOMAIN-CONTAINING PROTEIN"/>
    <property type="match status" value="1"/>
</dbReference>
<feature type="domain" description="FLYWCH-type" evidence="4">
    <location>
        <begin position="101"/>
        <end position="164"/>
    </location>
</feature>
<keyword evidence="7" id="KW-1185">Reference proteome</keyword>
<dbReference type="InterPro" id="IPR007588">
    <property type="entry name" value="Znf_FLYWCH"/>
</dbReference>
<dbReference type="InterPro" id="IPR018289">
    <property type="entry name" value="MULE_transposase_dom"/>
</dbReference>
<dbReference type="AlphaFoldDB" id="A0A813XL94"/>
<keyword evidence="2" id="KW-0863">Zinc-finger</keyword>
<keyword evidence="1" id="KW-0479">Metal-binding</keyword>
<dbReference type="Gene3D" id="2.20.25.240">
    <property type="match status" value="1"/>
</dbReference>
<evidence type="ECO:0000313" key="6">
    <source>
        <dbReference type="EMBL" id="CAF0877868.1"/>
    </source>
</evidence>
<accession>A0A813XL94</accession>
<keyword evidence="3" id="KW-0862">Zinc</keyword>
<dbReference type="Pfam" id="PF04500">
    <property type="entry name" value="FLYWCH"/>
    <property type="match status" value="1"/>
</dbReference>
<evidence type="ECO:0000256" key="1">
    <source>
        <dbReference type="ARBA" id="ARBA00022723"/>
    </source>
</evidence>
<evidence type="ECO:0008006" key="8">
    <source>
        <dbReference type="Google" id="ProtNLM"/>
    </source>
</evidence>
<sequence>MKKLSLENSSQYSPSLNLRSRKINRRLNIEPLNNFTSELNLALPEITELSDFNDFDFDFFDSNDNTTQSEKKSIIDEFEIINENLNSETLKENSPFTWTLTKSQKEGYKVVSCGYAYTVDKPAQALVANAKKIYWKCELHKNCTGRAKSNGLEPPLIHTKKHNHLPEKNRHATLERIEEIKLKAINSNDPPRSILIEIQKGLNASAIGAMSKPDALRQMINRLRAKKFSFKKFGATSLAEISIPPELKKTFNGEEFYWDDSGADDKNRVIIFTTKKSIEILNNHSDWYADGTFDISPTFFKQIYSLHVIINGTTVPCLFVMLPNKKQSTYKKMFKMIKSYINKPPKSINMDFEKAAINAAVLVFKCKIHACFFHLSQSLFRRVQTKGLIRDFALNEEFRYSFKLVQALAFLPVKDVIEGFKLIQKQCPESFEPILIYFEQVYIGKLKPNSKSHRVVPRYPIELWSVFERVKQKLPRTNNNVESWHSRV</sequence>
<evidence type="ECO:0000313" key="7">
    <source>
        <dbReference type="Proteomes" id="UP000663879"/>
    </source>
</evidence>
<dbReference type="Proteomes" id="UP000663879">
    <property type="component" value="Unassembled WGS sequence"/>
</dbReference>
<reference evidence="6" key="1">
    <citation type="submission" date="2021-02" db="EMBL/GenBank/DDBJ databases">
        <authorList>
            <person name="Nowell W R."/>
        </authorList>
    </citation>
    <scope>NUCLEOTIDE SEQUENCE</scope>
    <source>
        <strain evidence="6">Ploen Becks lab</strain>
    </source>
</reference>
<feature type="non-terminal residue" evidence="6">
    <location>
        <position position="488"/>
    </location>
</feature>
<gene>
    <name evidence="6" type="ORF">OXX778_LOCUS10262</name>
</gene>
<feature type="domain" description="MULE transposase" evidence="5">
    <location>
        <begin position="288"/>
        <end position="377"/>
    </location>
</feature>
<evidence type="ECO:0000259" key="5">
    <source>
        <dbReference type="Pfam" id="PF10551"/>
    </source>
</evidence>
<evidence type="ECO:0000256" key="2">
    <source>
        <dbReference type="ARBA" id="ARBA00022771"/>
    </source>
</evidence>
<name>A0A813XL94_9BILA</name>
<dbReference type="PANTHER" id="PTHR47160">
    <property type="entry name" value="PUTATIVE-RELATED"/>
    <property type="match status" value="1"/>
</dbReference>
<comment type="caution">
    <text evidence="6">The sequence shown here is derived from an EMBL/GenBank/DDBJ whole genome shotgun (WGS) entry which is preliminary data.</text>
</comment>
<evidence type="ECO:0000259" key="4">
    <source>
        <dbReference type="Pfam" id="PF04500"/>
    </source>
</evidence>
<evidence type="ECO:0000256" key="3">
    <source>
        <dbReference type="ARBA" id="ARBA00022833"/>
    </source>
</evidence>
<dbReference type="EMBL" id="CAJNOC010001604">
    <property type="protein sequence ID" value="CAF0877868.1"/>
    <property type="molecule type" value="Genomic_DNA"/>
</dbReference>
<dbReference type="Pfam" id="PF10551">
    <property type="entry name" value="MULE"/>
    <property type="match status" value="1"/>
</dbReference>